<sequence length="152" mass="16109">MSQLITVGGIPLHPLIVHAVVVLVPLTALGAVLMALMPRFSRRFGPLVALGAFVSIGSAVLAKEAGEQLAEIKDVTADHLRWGDQAPLWVGLFGLAVIVFWFFDRGIPASRKRPVWLRVASVGVIALSVIATLFVLAAGHSGAEAVWASLIK</sequence>
<gene>
    <name evidence="3" type="ORF">UFOPK1908_00646</name>
    <name evidence="4" type="ORF">UFOPK2282_00175</name>
    <name evidence="5" type="ORF">UFOPK3576_00305</name>
</gene>
<accession>A0A6J6I295</accession>
<dbReference type="EMBL" id="CAFBMO010000007">
    <property type="protein sequence ID" value="CAB4897983.1"/>
    <property type="molecule type" value="Genomic_DNA"/>
</dbReference>
<keyword evidence="1" id="KW-1133">Transmembrane helix</keyword>
<dbReference type="EMBL" id="CAEZVB010000022">
    <property type="protein sequence ID" value="CAB4619456.1"/>
    <property type="molecule type" value="Genomic_DNA"/>
</dbReference>
<feature type="transmembrane region" description="Helical" evidence="1">
    <location>
        <begin position="115"/>
        <end position="137"/>
    </location>
</feature>
<evidence type="ECO:0000313" key="5">
    <source>
        <dbReference type="EMBL" id="CAB4897983.1"/>
    </source>
</evidence>
<organism evidence="3">
    <name type="scientific">freshwater metagenome</name>
    <dbReference type="NCBI Taxonomy" id="449393"/>
    <lineage>
        <taxon>unclassified sequences</taxon>
        <taxon>metagenomes</taxon>
        <taxon>ecological metagenomes</taxon>
    </lineage>
</organism>
<reference evidence="3" key="1">
    <citation type="submission" date="2020-05" db="EMBL/GenBank/DDBJ databases">
        <authorList>
            <person name="Chiriac C."/>
            <person name="Salcher M."/>
            <person name="Ghai R."/>
            <person name="Kavagutti S V."/>
        </authorList>
    </citation>
    <scope>NUCLEOTIDE SEQUENCE</scope>
</reference>
<keyword evidence="1" id="KW-0472">Membrane</keyword>
<dbReference type="AlphaFoldDB" id="A0A6J6I295"/>
<dbReference type="EMBL" id="CAEZWR010000012">
    <property type="protein sequence ID" value="CAB4655191.1"/>
    <property type="molecule type" value="Genomic_DNA"/>
</dbReference>
<feature type="domain" description="DUF2231" evidence="2">
    <location>
        <begin position="9"/>
        <end position="148"/>
    </location>
</feature>
<evidence type="ECO:0000256" key="1">
    <source>
        <dbReference type="SAM" id="Phobius"/>
    </source>
</evidence>
<protein>
    <submittedName>
        <fullName evidence="3">Unannotated protein</fullName>
    </submittedName>
</protein>
<evidence type="ECO:0000259" key="2">
    <source>
        <dbReference type="Pfam" id="PF09990"/>
    </source>
</evidence>
<name>A0A6J6I295_9ZZZZ</name>
<dbReference type="InterPro" id="IPR019251">
    <property type="entry name" value="DUF2231_TM"/>
</dbReference>
<feature type="transmembrane region" description="Helical" evidence="1">
    <location>
        <begin position="44"/>
        <end position="62"/>
    </location>
</feature>
<feature type="transmembrane region" description="Helical" evidence="1">
    <location>
        <begin position="86"/>
        <end position="103"/>
    </location>
</feature>
<feature type="transmembrane region" description="Helical" evidence="1">
    <location>
        <begin position="15"/>
        <end position="37"/>
    </location>
</feature>
<proteinExistence type="predicted"/>
<evidence type="ECO:0000313" key="3">
    <source>
        <dbReference type="EMBL" id="CAB4619456.1"/>
    </source>
</evidence>
<dbReference type="Pfam" id="PF09990">
    <property type="entry name" value="DUF2231"/>
    <property type="match status" value="1"/>
</dbReference>
<evidence type="ECO:0000313" key="4">
    <source>
        <dbReference type="EMBL" id="CAB4655191.1"/>
    </source>
</evidence>
<keyword evidence="1" id="KW-0812">Transmembrane</keyword>